<feature type="signal peptide" evidence="1">
    <location>
        <begin position="1"/>
        <end position="29"/>
    </location>
</feature>
<dbReference type="Gene3D" id="3.40.710.10">
    <property type="entry name" value="DD-peptidase/beta-lactamase superfamily"/>
    <property type="match status" value="1"/>
</dbReference>
<proteinExistence type="predicted"/>
<keyword evidence="3" id="KW-0378">Hydrolase</keyword>
<dbReference type="RefSeq" id="WP_116014081.1">
    <property type="nucleotide sequence ID" value="NZ_QUOT01000001.1"/>
</dbReference>
<gene>
    <name evidence="3" type="ORF">DXX94_04300</name>
</gene>
<dbReference type="EMBL" id="QUOT01000001">
    <property type="protein sequence ID" value="REL29988.1"/>
    <property type="molecule type" value="Genomic_DNA"/>
</dbReference>
<dbReference type="InterPro" id="IPR012338">
    <property type="entry name" value="Beta-lactam/transpept-like"/>
</dbReference>
<keyword evidence="1" id="KW-0732">Signal</keyword>
<evidence type="ECO:0000259" key="2">
    <source>
        <dbReference type="Pfam" id="PF00144"/>
    </source>
</evidence>
<dbReference type="PANTHER" id="PTHR43283:SF3">
    <property type="entry name" value="BETA-LACTAMASE FAMILY PROTEIN (AFU_ORTHOLOGUE AFUA_5G07500)"/>
    <property type="match status" value="1"/>
</dbReference>
<dbReference type="AlphaFoldDB" id="A0A3E0TZB6"/>
<feature type="chain" id="PRO_5017754399" evidence="1">
    <location>
        <begin position="30"/>
        <end position="421"/>
    </location>
</feature>
<organism evidence="3 4">
    <name type="scientific">Thalassotalea euphylliae</name>
    <dbReference type="NCBI Taxonomy" id="1655234"/>
    <lineage>
        <taxon>Bacteria</taxon>
        <taxon>Pseudomonadati</taxon>
        <taxon>Pseudomonadota</taxon>
        <taxon>Gammaproteobacteria</taxon>
        <taxon>Alteromonadales</taxon>
        <taxon>Colwelliaceae</taxon>
        <taxon>Thalassotalea</taxon>
    </lineage>
</organism>
<dbReference type="Pfam" id="PF00144">
    <property type="entry name" value="Beta-lactamase"/>
    <property type="match status" value="1"/>
</dbReference>
<dbReference type="GO" id="GO:0016787">
    <property type="term" value="F:hydrolase activity"/>
    <property type="evidence" value="ECO:0007669"/>
    <property type="project" value="UniProtKB-KW"/>
</dbReference>
<dbReference type="SUPFAM" id="SSF56601">
    <property type="entry name" value="beta-lactamase/transpeptidase-like"/>
    <property type="match status" value="1"/>
</dbReference>
<evidence type="ECO:0000313" key="4">
    <source>
        <dbReference type="Proteomes" id="UP000256899"/>
    </source>
</evidence>
<evidence type="ECO:0000256" key="1">
    <source>
        <dbReference type="SAM" id="SignalP"/>
    </source>
</evidence>
<feature type="domain" description="Beta-lactamase-related" evidence="2">
    <location>
        <begin position="40"/>
        <end position="394"/>
    </location>
</feature>
<dbReference type="PANTHER" id="PTHR43283">
    <property type="entry name" value="BETA-LACTAMASE-RELATED"/>
    <property type="match status" value="1"/>
</dbReference>
<comment type="caution">
    <text evidence="3">The sequence shown here is derived from an EMBL/GenBank/DDBJ whole genome shotgun (WGS) entry which is preliminary data.</text>
</comment>
<keyword evidence="4" id="KW-1185">Reference proteome</keyword>
<dbReference type="InterPro" id="IPR050789">
    <property type="entry name" value="Diverse_Enzym_Activities"/>
</dbReference>
<protein>
    <submittedName>
        <fullName evidence="3">Class A beta-lactamase-related serine hydrolase</fullName>
    </submittedName>
</protein>
<sequence length="421" mass="46958">MLSKKLKNALLVGCAVCSVFSLGTTSVHADQNNMSGVGDFEQKLNALLAEHQLPGVVLHIEHQDKLVLHRAYGKVNINDDRNIAKDDIFRIYSMSKPLAAVALLQLVDKGLVSLEADIRDYLPAFKPFEYQGQRQRVTVHQLLSHTAGFGYGGGIKNWVDFRYLIANPLSRRNDLSDLVNDLSGIDLKFIPGSKFEYSIASDIQGAIIEAVTNQPLEEYFQHNLFRPLKMIDTGFYVPQADHRRLVDMYEYDAGTFEKAYTFNKDNILFVEKAQDSEFLTKPRLISAGGGLVSTAQDFANFADMLANGGVFEGQRILSEELVSRMVSSHIEGLDKHFLPRVYHGAGFGYGIGVKEVAGDSRAQGSFFWSGLGGTVFWVDPINELQVVVMFQVEDGWVGMEKWMIEHVYPFIGSLADAKKKS</sequence>
<evidence type="ECO:0000313" key="3">
    <source>
        <dbReference type="EMBL" id="REL29988.1"/>
    </source>
</evidence>
<accession>A0A3E0TZB6</accession>
<reference evidence="4" key="1">
    <citation type="submission" date="2018-08" db="EMBL/GenBank/DDBJ databases">
        <title>Thalassotalea euphylliae genome.</title>
        <authorList>
            <person name="Summers S."/>
            <person name="Rice S.A."/>
            <person name="Freckelton M.L."/>
            <person name="Nedved B.T."/>
            <person name="Hadfield M.G."/>
        </authorList>
    </citation>
    <scope>NUCLEOTIDE SEQUENCE [LARGE SCALE GENOMIC DNA]</scope>
    <source>
        <strain evidence="4">H3</strain>
    </source>
</reference>
<name>A0A3E0TZB6_9GAMM</name>
<dbReference type="InterPro" id="IPR001466">
    <property type="entry name" value="Beta-lactam-related"/>
</dbReference>
<dbReference type="Proteomes" id="UP000256899">
    <property type="component" value="Unassembled WGS sequence"/>
</dbReference>